<feature type="chain" id="PRO_5012827377" evidence="3">
    <location>
        <begin position="28"/>
        <end position="1746"/>
    </location>
</feature>
<dbReference type="OrthoDB" id="2386367at2759"/>
<organism evidence="4 5">
    <name type="scientific">Folsomia candida</name>
    <name type="common">Springtail</name>
    <dbReference type="NCBI Taxonomy" id="158441"/>
    <lineage>
        <taxon>Eukaryota</taxon>
        <taxon>Metazoa</taxon>
        <taxon>Ecdysozoa</taxon>
        <taxon>Arthropoda</taxon>
        <taxon>Hexapoda</taxon>
        <taxon>Collembola</taxon>
        <taxon>Entomobryomorpha</taxon>
        <taxon>Isotomoidea</taxon>
        <taxon>Isotomidae</taxon>
        <taxon>Proisotominae</taxon>
        <taxon>Folsomia</taxon>
    </lineage>
</organism>
<dbReference type="Proteomes" id="UP000198287">
    <property type="component" value="Unassembled WGS sequence"/>
</dbReference>
<reference evidence="4 5" key="1">
    <citation type="submission" date="2015-12" db="EMBL/GenBank/DDBJ databases">
        <title>The genome of Folsomia candida.</title>
        <authorList>
            <person name="Faddeeva A."/>
            <person name="Derks M.F."/>
            <person name="Anvar Y."/>
            <person name="Smit S."/>
            <person name="Van Straalen N."/>
            <person name="Roelofs D."/>
        </authorList>
    </citation>
    <scope>NUCLEOTIDE SEQUENCE [LARGE SCALE GENOMIC DNA]</scope>
    <source>
        <strain evidence="4 5">VU population</strain>
        <tissue evidence="4">Whole body</tissue>
    </source>
</reference>
<evidence type="ECO:0000256" key="2">
    <source>
        <dbReference type="SAM" id="MobiDB-lite"/>
    </source>
</evidence>
<evidence type="ECO:0000313" key="4">
    <source>
        <dbReference type="EMBL" id="OXA37432.1"/>
    </source>
</evidence>
<proteinExistence type="predicted"/>
<feature type="signal peptide" evidence="3">
    <location>
        <begin position="1"/>
        <end position="27"/>
    </location>
</feature>
<evidence type="ECO:0000313" key="5">
    <source>
        <dbReference type="Proteomes" id="UP000198287"/>
    </source>
</evidence>
<dbReference type="OMA" id="INDRTAN"/>
<evidence type="ECO:0000256" key="1">
    <source>
        <dbReference type="SAM" id="Coils"/>
    </source>
</evidence>
<protein>
    <submittedName>
        <fullName evidence="4">Uncharacterized protein</fullName>
    </submittedName>
</protein>
<sequence length="1746" mass="192916">MKRITGSIIVLATVAIILLAIVTMNLAQDEMIEKDPNVATFLANEQNAPSQLELDDPKFQQFPSTQPSISPLELRTGEILQEYPFLTSDQARLMAARQISRQVSTPPPSPPPENCTTLPKLVKKTGDKTPLDLHHLLETGSKQLELGQERDVILVLGNTGSGKTTVTQILAGNLSRLHAVRTSGGGMVIIDDDDRIGMPTTNSKTLIPELVIRKNENSSTTAFYDCPGFSDSRGAEMDIAATYFTKSVTDHAKSVKLLFLVIHSSVQLGYDRLDFVRLVNHVVKFVKNISKFEQGIGLVVTKVNRFSSSDGSYLNDETIIGGIVEFLKEFRQSLVNQRDTNGTGLIKISAEEVNDRSELENKIAFLNAILAQDENGNFQKIGFVSSPDKCGPLSESAGVKASKEKMTTLYENLEFVAKSGNDFGFTLRPESIITVMDYEEDTQVNLVNLGGKVVKKILGIEISKTTKVGNLQVKLAATKEQILLLNEVEKNLANCSVTADFIAILKNLCQKLDIFLGLNVEENLVGQESYLQFFEHVSQTSKPREYGKLSQIIGQFADESNKLAKWYEFLSSVYDQVGKYSVQIGADKLYSKLNGRISESDTNLMSLVNSTLLRVPDEIMQIFNTQVEEGHSQLRKILKFAFTPPIVSCTSSEITIVGSFIKLSDYFPHGKFVNEGDCSLPKTIVIIATHTLFVDADISEGQGFDISAISAKWEVIGTRIISLDGSSAGSHTPQKVGIFSGHGLPGMDGENGGEFYGIGKYFINPEHLTISANGGRGGDGQDGGDGARGQDSRDVSYYSDFSSCFNMNQNELDLTLLVWSKSHRTIYAGFAGSGGHAGNGGASGVAGRAGNVKLYTTNQTNQVNIISKGGEMGNPGKGGIGGVGGVRGNGLTCNIQWITVFCYYSSCSTIYDNRRSAEGHDGKEGAKLSAPPPVTTIQREMSPLHLNLFKDFASRSPCPVGDHEFETWLESDATIGNLYDTDALVEEVLAAITNAKSFETRGENDDDDFSSVYLQSLLGRIEGHATRNNDITTVQIGLHLYSALLSTLSARRDRHSSSKNVVVDTTGYFNLMSTTLTTLATSDARLALKQINRKYSAELDYKIETVMETVSKFEQEVQSIQAEVNNATNIFLGDVAHSLQAKTEISPRDNNGTISFRGILKIVSSIAVAISFLGENAAILGKIITSGDQIVEGFLSSSHNTVEMPDFLNSNGPHVVHVATNKLSLLINATESLIRNPAVAGADLSGISQIAEESRQICDKLNFDEETGSGNSVLNFLLSEQGCNRILSTWNSLSNLFGEEVQLLIKSVFKFALNNSENRPGESRPTLLSPSTEKQFELENKIYTNFIPLIQQMQHDLRNVTFSSSPHVKKYRVGHVLQNIRKEMKSIATLGGSEGQLISILDKLEQAVLLNINLYSEISYFQEQKRLGDYISKLHTVPLQKVGNISNIKLATTLSQLDRQIHLDLLLFQYRIGLAAFQQWVFPFADMYLRDLMIPPTFPTLNISDAGQLLTNRVTTLTQRLNDYKTQIVGGHDTFLLHNRFSSSLKSSRPFYTWKSERWEDSIRDFLAGEEVQLLADIGSSPGGKDAVKFTEIELNFKFSEENSKRESDFMDELKHFGVSLIHSGLSYYRYKEEVFLIWGQNVTLRYNFEKSEGRYTGRNGVVEKLRKGDFLLSPYAMWTMRLYRVNGNEGSFKNLQRFAPLIDLELEGTGTYVDDKVGGVRGDLKLREYYEKDAIERWDEIGNDK</sequence>
<accession>A0A226CVL3</accession>
<dbReference type="SUPFAM" id="SSF52540">
    <property type="entry name" value="P-loop containing nucleoside triphosphate hydrolases"/>
    <property type="match status" value="2"/>
</dbReference>
<dbReference type="EMBL" id="LNIX01000057">
    <property type="protein sequence ID" value="OXA37432.1"/>
    <property type="molecule type" value="Genomic_DNA"/>
</dbReference>
<feature type="compositionally biased region" description="Gly residues" evidence="2">
    <location>
        <begin position="774"/>
        <end position="787"/>
    </location>
</feature>
<keyword evidence="3" id="KW-0732">Signal</keyword>
<name>A0A226CVL3_FOLCA</name>
<comment type="caution">
    <text evidence="4">The sequence shown here is derived from an EMBL/GenBank/DDBJ whole genome shotgun (WGS) entry which is preliminary data.</text>
</comment>
<feature type="region of interest" description="Disordered" evidence="2">
    <location>
        <begin position="915"/>
        <end position="934"/>
    </location>
</feature>
<gene>
    <name evidence="4" type="ORF">Fcan01_27791</name>
</gene>
<feature type="coiled-coil region" evidence="1">
    <location>
        <begin position="1103"/>
        <end position="1130"/>
    </location>
</feature>
<feature type="region of interest" description="Disordered" evidence="2">
    <location>
        <begin position="772"/>
        <end position="791"/>
    </location>
</feature>
<evidence type="ECO:0000256" key="3">
    <source>
        <dbReference type="SAM" id="SignalP"/>
    </source>
</evidence>
<dbReference type="Gene3D" id="3.40.50.300">
    <property type="entry name" value="P-loop containing nucleotide triphosphate hydrolases"/>
    <property type="match status" value="1"/>
</dbReference>
<feature type="compositionally biased region" description="Basic and acidic residues" evidence="2">
    <location>
        <begin position="915"/>
        <end position="926"/>
    </location>
</feature>
<dbReference type="InterPro" id="IPR027417">
    <property type="entry name" value="P-loop_NTPase"/>
</dbReference>
<keyword evidence="5" id="KW-1185">Reference proteome</keyword>
<keyword evidence="1" id="KW-0175">Coiled coil</keyword>